<dbReference type="KEGG" id="pshq:F3W81_19015"/>
<dbReference type="InterPro" id="IPR000843">
    <property type="entry name" value="HTH_LacI"/>
</dbReference>
<dbReference type="CDD" id="cd06307">
    <property type="entry name" value="PBP1_sugar_binding"/>
    <property type="match status" value="1"/>
</dbReference>
<evidence type="ECO:0000256" key="3">
    <source>
        <dbReference type="ARBA" id="ARBA00023163"/>
    </source>
</evidence>
<accession>A0A7L9WT73</accession>
<gene>
    <name evidence="5" type="ORF">F3W81_19015</name>
</gene>
<dbReference type="CDD" id="cd01392">
    <property type="entry name" value="HTH_LacI"/>
    <property type="match status" value="1"/>
</dbReference>
<dbReference type="Pfam" id="PF00356">
    <property type="entry name" value="LacI"/>
    <property type="match status" value="1"/>
</dbReference>
<evidence type="ECO:0000313" key="5">
    <source>
        <dbReference type="EMBL" id="QOL82728.1"/>
    </source>
</evidence>
<dbReference type="Gene3D" id="3.40.50.2300">
    <property type="match status" value="2"/>
</dbReference>
<dbReference type="RefSeq" id="WP_193081040.1">
    <property type="nucleotide sequence ID" value="NZ_CP045201.1"/>
</dbReference>
<dbReference type="PROSITE" id="PS00356">
    <property type="entry name" value="HTH_LACI_1"/>
    <property type="match status" value="1"/>
</dbReference>
<dbReference type="InterPro" id="IPR025997">
    <property type="entry name" value="SBP_2_dom"/>
</dbReference>
<dbReference type="Pfam" id="PF13407">
    <property type="entry name" value="Peripla_BP_4"/>
    <property type="match status" value="1"/>
</dbReference>
<dbReference type="AlphaFoldDB" id="A0A7L9WT73"/>
<reference evidence="5 6" key="1">
    <citation type="submission" date="2019-10" db="EMBL/GenBank/DDBJ databases">
        <title>Pseudopuniceibacterium sp. HQ09 islated from Antarctica.</title>
        <authorList>
            <person name="Liao L."/>
            <person name="Su S."/>
            <person name="Chen B."/>
            <person name="Yu Y."/>
        </authorList>
    </citation>
    <scope>NUCLEOTIDE SEQUENCE [LARGE SCALE GENOMIC DNA]</scope>
    <source>
        <strain evidence="5 6">HQ09</strain>
    </source>
</reference>
<evidence type="ECO:0000256" key="2">
    <source>
        <dbReference type="ARBA" id="ARBA00023125"/>
    </source>
</evidence>
<organism evidence="5 6">
    <name type="scientific">Pseudooceanicola spongiae</name>
    <dbReference type="NCBI Taxonomy" id="2613965"/>
    <lineage>
        <taxon>Bacteria</taxon>
        <taxon>Pseudomonadati</taxon>
        <taxon>Pseudomonadota</taxon>
        <taxon>Alphaproteobacteria</taxon>
        <taxon>Rhodobacterales</taxon>
        <taxon>Paracoccaceae</taxon>
        <taxon>Pseudooceanicola</taxon>
    </lineage>
</organism>
<dbReference type="PANTHER" id="PTHR30146">
    <property type="entry name" value="LACI-RELATED TRANSCRIPTIONAL REPRESSOR"/>
    <property type="match status" value="1"/>
</dbReference>
<dbReference type="GO" id="GO:0000976">
    <property type="term" value="F:transcription cis-regulatory region binding"/>
    <property type="evidence" value="ECO:0007669"/>
    <property type="project" value="TreeGrafter"/>
</dbReference>
<dbReference type="InterPro" id="IPR028082">
    <property type="entry name" value="Peripla_BP_I"/>
</dbReference>
<dbReference type="Proteomes" id="UP000594118">
    <property type="component" value="Chromosome"/>
</dbReference>
<dbReference type="PANTHER" id="PTHR30146:SF152">
    <property type="entry name" value="TRANSCRIPTIONAL REGULATORY PROTEIN"/>
    <property type="match status" value="1"/>
</dbReference>
<evidence type="ECO:0000259" key="4">
    <source>
        <dbReference type="PROSITE" id="PS50932"/>
    </source>
</evidence>
<keyword evidence="3" id="KW-0804">Transcription</keyword>
<dbReference type="SUPFAM" id="SSF47413">
    <property type="entry name" value="lambda repressor-like DNA-binding domains"/>
    <property type="match status" value="1"/>
</dbReference>
<feature type="domain" description="HTH lacI-type" evidence="4">
    <location>
        <begin position="11"/>
        <end position="53"/>
    </location>
</feature>
<dbReference type="PROSITE" id="PS50932">
    <property type="entry name" value="HTH_LACI_2"/>
    <property type="match status" value="1"/>
</dbReference>
<name>A0A7L9WT73_9RHOB</name>
<evidence type="ECO:0000256" key="1">
    <source>
        <dbReference type="ARBA" id="ARBA00023015"/>
    </source>
</evidence>
<proteinExistence type="predicted"/>
<keyword evidence="2" id="KW-0238">DNA-binding</keyword>
<keyword evidence="1" id="KW-0805">Transcription regulation</keyword>
<sequence>MSEVSEQLFRPQLSDLAARAGVSLATVDRVINRRKGVKERTRRHVLSVARDIGLLSAEDLAAFDATRPPNIVFLLPSGSNPYLRLLGEMVRARVAQNSEGAPELRCFFIEGFDPTALADALRRNARWADGIAFFGLDHPDVREAVSDVARAGTQLVSIVSDLGHPGVSAYVGMENRGVGRSAGYLLGRFVTHKTGAVALVAGSRHYRAHSEREAGFLSIQEELFPHLRVVGMREGHDDSGQNYRHTVELLEQHPDLVGIYNVGGSSGGIARALSEHQRHDIVFIGHGLTPDTRRALLQGTLDVVFNTDPAALIDRAIAAIRSPEAAVPPIKLDIVLRENLPPSEG</sequence>
<dbReference type="GO" id="GO:0003700">
    <property type="term" value="F:DNA-binding transcription factor activity"/>
    <property type="evidence" value="ECO:0007669"/>
    <property type="project" value="TreeGrafter"/>
</dbReference>
<dbReference type="SUPFAM" id="SSF53822">
    <property type="entry name" value="Periplasmic binding protein-like I"/>
    <property type="match status" value="1"/>
</dbReference>
<dbReference type="SMART" id="SM00354">
    <property type="entry name" value="HTH_LACI"/>
    <property type="match status" value="1"/>
</dbReference>
<dbReference type="EMBL" id="CP045201">
    <property type="protein sequence ID" value="QOL82728.1"/>
    <property type="molecule type" value="Genomic_DNA"/>
</dbReference>
<dbReference type="InterPro" id="IPR010982">
    <property type="entry name" value="Lambda_DNA-bd_dom_sf"/>
</dbReference>
<protein>
    <submittedName>
        <fullName evidence="5">Substrate-binding domain-containing protein</fullName>
    </submittedName>
</protein>
<keyword evidence="6" id="KW-1185">Reference proteome</keyword>
<evidence type="ECO:0000313" key="6">
    <source>
        <dbReference type="Proteomes" id="UP000594118"/>
    </source>
</evidence>
<dbReference type="Gene3D" id="1.10.260.40">
    <property type="entry name" value="lambda repressor-like DNA-binding domains"/>
    <property type="match status" value="1"/>
</dbReference>